<organism evidence="1 2">
    <name type="scientific">Paracidovorax wautersii</name>
    <dbReference type="NCBI Taxonomy" id="1177982"/>
    <lineage>
        <taxon>Bacteria</taxon>
        <taxon>Pseudomonadati</taxon>
        <taxon>Pseudomonadota</taxon>
        <taxon>Betaproteobacteria</taxon>
        <taxon>Burkholderiales</taxon>
        <taxon>Comamonadaceae</taxon>
        <taxon>Paracidovorax</taxon>
    </lineage>
</organism>
<protein>
    <submittedName>
        <fullName evidence="1">Uncharacterized protein</fullName>
    </submittedName>
</protein>
<evidence type="ECO:0000313" key="2">
    <source>
        <dbReference type="Proteomes" id="UP000199119"/>
    </source>
</evidence>
<proteinExistence type="predicted"/>
<dbReference type="STRING" id="1177982.SAMN04489711_109172"/>
<reference evidence="2" key="1">
    <citation type="submission" date="2016-10" db="EMBL/GenBank/DDBJ databases">
        <authorList>
            <person name="Varghese N."/>
            <person name="Submissions S."/>
        </authorList>
    </citation>
    <scope>NUCLEOTIDE SEQUENCE [LARGE SCALE GENOMIC DNA]</scope>
    <source>
        <strain evidence="2">DSM 27981</strain>
    </source>
</reference>
<sequence length="233" mass="25015">MVARDDGDAVVVLAALDPEEARLGHSNIGFSRADWERGSPDWWYVSMYLHKAAFDLLFSAVGECKASRMHLVVSLKGYTSHHPMAPGTRAENLFLRPADPSETLGSAKLAKGYVSSIFARNTLHAIAPPPGPDPYASEDETNTEIPAPALIPADPVAAAVVALTVNVEKLRTSLKWGAGLIFVALLFLVGSDPFHVTGQRVCTLDLLKIEIGDDLKSLSGNKNPDISCRLGVE</sequence>
<dbReference type="AlphaFoldDB" id="A0A1I2F6G1"/>
<evidence type="ECO:0000313" key="1">
    <source>
        <dbReference type="EMBL" id="SFF00745.1"/>
    </source>
</evidence>
<dbReference type="EMBL" id="FONX01000009">
    <property type="protein sequence ID" value="SFF00745.1"/>
    <property type="molecule type" value="Genomic_DNA"/>
</dbReference>
<keyword evidence="2" id="KW-1185">Reference proteome</keyword>
<gene>
    <name evidence="1" type="ORF">SAMN04489711_109172</name>
</gene>
<name>A0A1I2F6G1_9BURK</name>
<accession>A0A1I2F6G1</accession>
<dbReference type="Proteomes" id="UP000199119">
    <property type="component" value="Unassembled WGS sequence"/>
</dbReference>